<organism evidence="1 2">
    <name type="scientific">Adineta ricciae</name>
    <name type="common">Rotifer</name>
    <dbReference type="NCBI Taxonomy" id="249248"/>
    <lineage>
        <taxon>Eukaryota</taxon>
        <taxon>Metazoa</taxon>
        <taxon>Spiralia</taxon>
        <taxon>Gnathifera</taxon>
        <taxon>Rotifera</taxon>
        <taxon>Eurotatoria</taxon>
        <taxon>Bdelloidea</taxon>
        <taxon>Adinetida</taxon>
        <taxon>Adinetidae</taxon>
        <taxon>Adineta</taxon>
    </lineage>
</organism>
<sequence length="117" mass="13387">MTTMLCKIIDNNTLEKHCKTCGREDPISEAGFFSISNNLNHLLHVEWSLPQLNSTLIKGFFGGCTPFQALLHSTLDCLYDIECIHLLIKYFPNLNRHAFLTEDRGENEMVTSLERIT</sequence>
<gene>
    <name evidence="1" type="ORF">XAT740_LOCUS29524</name>
</gene>
<dbReference type="Proteomes" id="UP000663828">
    <property type="component" value="Unassembled WGS sequence"/>
</dbReference>
<dbReference type="AlphaFoldDB" id="A0A815EDW9"/>
<protein>
    <submittedName>
        <fullName evidence="1">Uncharacterized protein</fullName>
    </submittedName>
</protein>
<evidence type="ECO:0000313" key="1">
    <source>
        <dbReference type="EMBL" id="CAF1313697.1"/>
    </source>
</evidence>
<keyword evidence="2" id="KW-1185">Reference proteome</keyword>
<dbReference type="EMBL" id="CAJNOR010002576">
    <property type="protein sequence ID" value="CAF1313697.1"/>
    <property type="molecule type" value="Genomic_DNA"/>
</dbReference>
<name>A0A815EDW9_ADIRI</name>
<proteinExistence type="predicted"/>
<evidence type="ECO:0000313" key="2">
    <source>
        <dbReference type="Proteomes" id="UP000663828"/>
    </source>
</evidence>
<accession>A0A815EDW9</accession>
<reference evidence="1" key="1">
    <citation type="submission" date="2021-02" db="EMBL/GenBank/DDBJ databases">
        <authorList>
            <person name="Nowell W R."/>
        </authorList>
    </citation>
    <scope>NUCLEOTIDE SEQUENCE</scope>
</reference>
<comment type="caution">
    <text evidence="1">The sequence shown here is derived from an EMBL/GenBank/DDBJ whole genome shotgun (WGS) entry which is preliminary data.</text>
</comment>